<comment type="caution">
    <text evidence="11">The sequence shown here is derived from an EMBL/GenBank/DDBJ whole genome shotgun (WGS) entry which is preliminary data.</text>
</comment>
<keyword evidence="12" id="KW-1185">Reference proteome</keyword>
<keyword evidence="2 7" id="KW-0699">rRNA-binding</keyword>
<protein>
    <recommendedName>
        <fullName evidence="6 7">Large ribosomal subunit protein uL3</fullName>
    </recommendedName>
</protein>
<dbReference type="InterPro" id="IPR019927">
    <property type="entry name" value="Ribosomal_uL3_bac/org-type"/>
</dbReference>
<feature type="region of interest" description="Disordered" evidence="10">
    <location>
        <begin position="122"/>
        <end position="152"/>
    </location>
</feature>
<sequence>MAKGILGRKLGMTQVFDEKGFAIPVTVVDVSENVVIQHKTLEKDGYQAVQLGFGTKKNSKTNKPLKGHFEKAQTNPKVFVKEITFAANIKKEMRLLELGSLKNPLFQPGDIVDVTSISKGKGFQGSIKRHNQSKGPETHGARYHRRPGSMGPIKGNIKGKNLPGQMGFQKVTVQNLKIVSIKNEKRTLFLIKGSIPGPKRRLVLIKTAVKTIMGDQNYVSV</sequence>
<evidence type="ECO:0000256" key="8">
    <source>
        <dbReference type="RuleBase" id="RU003905"/>
    </source>
</evidence>
<evidence type="ECO:0000256" key="7">
    <source>
        <dbReference type="HAMAP-Rule" id="MF_01325"/>
    </source>
</evidence>
<dbReference type="FunFam" id="2.40.30.10:FF:000004">
    <property type="entry name" value="50S ribosomal protein L3"/>
    <property type="match status" value="1"/>
</dbReference>
<evidence type="ECO:0000256" key="3">
    <source>
        <dbReference type="ARBA" id="ARBA00022884"/>
    </source>
</evidence>
<name>A0A2S8NVB8_9MOLU</name>
<dbReference type="InterPro" id="IPR009000">
    <property type="entry name" value="Transl_B-barrel_sf"/>
</dbReference>
<comment type="similarity">
    <text evidence="1 7 8">Belongs to the universal ribosomal protein uL3 family.</text>
</comment>
<dbReference type="Gene3D" id="3.30.160.810">
    <property type="match status" value="1"/>
</dbReference>
<evidence type="ECO:0000256" key="9">
    <source>
        <dbReference type="RuleBase" id="RU003906"/>
    </source>
</evidence>
<dbReference type="PANTHER" id="PTHR11229">
    <property type="entry name" value="50S RIBOSOMAL PROTEIN L3"/>
    <property type="match status" value="1"/>
</dbReference>
<evidence type="ECO:0000256" key="4">
    <source>
        <dbReference type="ARBA" id="ARBA00022980"/>
    </source>
</evidence>
<evidence type="ECO:0000313" key="12">
    <source>
        <dbReference type="Proteomes" id="UP000238672"/>
    </source>
</evidence>
<proteinExistence type="inferred from homology"/>
<dbReference type="PANTHER" id="PTHR11229:SF16">
    <property type="entry name" value="LARGE RIBOSOMAL SUBUNIT PROTEIN UL3C"/>
    <property type="match status" value="1"/>
</dbReference>
<dbReference type="GO" id="GO:0006412">
    <property type="term" value="P:translation"/>
    <property type="evidence" value="ECO:0007669"/>
    <property type="project" value="UniProtKB-UniRule"/>
</dbReference>
<keyword evidence="5 7" id="KW-0687">Ribonucleoprotein</keyword>
<dbReference type="GO" id="GO:0022625">
    <property type="term" value="C:cytosolic large ribosomal subunit"/>
    <property type="evidence" value="ECO:0007669"/>
    <property type="project" value="TreeGrafter"/>
</dbReference>
<dbReference type="InterPro" id="IPR000597">
    <property type="entry name" value="Ribosomal_uL3"/>
</dbReference>
<dbReference type="FunFam" id="3.30.160.810:FF:000001">
    <property type="entry name" value="50S ribosomal protein L3"/>
    <property type="match status" value="1"/>
</dbReference>
<organism evidence="11 12">
    <name type="scientific">Candidatus Phytoplasma phoenicium</name>
    <dbReference type="NCBI Taxonomy" id="198422"/>
    <lineage>
        <taxon>Bacteria</taxon>
        <taxon>Bacillati</taxon>
        <taxon>Mycoplasmatota</taxon>
        <taxon>Mollicutes</taxon>
        <taxon>Acholeplasmatales</taxon>
        <taxon>Acholeplasmataceae</taxon>
        <taxon>Candidatus Phytoplasma</taxon>
        <taxon>16SrIX (Pigeon pea witches'-broom group)</taxon>
    </lineage>
</organism>
<evidence type="ECO:0000256" key="5">
    <source>
        <dbReference type="ARBA" id="ARBA00023274"/>
    </source>
</evidence>
<dbReference type="PROSITE" id="PS00474">
    <property type="entry name" value="RIBOSOMAL_L3"/>
    <property type="match status" value="1"/>
</dbReference>
<dbReference type="Gene3D" id="2.40.30.10">
    <property type="entry name" value="Translation factors"/>
    <property type="match status" value="1"/>
</dbReference>
<comment type="function">
    <text evidence="7 9">One of the primary rRNA binding proteins, it binds directly near the 3'-end of the 23S rRNA, where it nucleates assembly of the 50S subunit.</text>
</comment>
<dbReference type="SUPFAM" id="SSF50447">
    <property type="entry name" value="Translation proteins"/>
    <property type="match status" value="1"/>
</dbReference>
<gene>
    <name evidence="7" type="primary">rplC</name>
    <name evidence="11" type="ORF">C6B37_00495</name>
</gene>
<dbReference type="AlphaFoldDB" id="A0A2S8NVB8"/>
<dbReference type="GO" id="GO:0019843">
    <property type="term" value="F:rRNA binding"/>
    <property type="evidence" value="ECO:0007669"/>
    <property type="project" value="UniProtKB-UniRule"/>
</dbReference>
<evidence type="ECO:0000256" key="6">
    <source>
        <dbReference type="ARBA" id="ARBA00035243"/>
    </source>
</evidence>
<evidence type="ECO:0000256" key="2">
    <source>
        <dbReference type="ARBA" id="ARBA00022730"/>
    </source>
</evidence>
<evidence type="ECO:0000313" key="11">
    <source>
        <dbReference type="EMBL" id="PQP79888.1"/>
    </source>
</evidence>
<keyword evidence="3 7" id="KW-0694">RNA-binding</keyword>
<dbReference type="NCBIfam" id="TIGR03625">
    <property type="entry name" value="L3_bact"/>
    <property type="match status" value="1"/>
</dbReference>
<dbReference type="HAMAP" id="MF_01325_B">
    <property type="entry name" value="Ribosomal_uL3_B"/>
    <property type="match status" value="1"/>
</dbReference>
<comment type="subunit">
    <text evidence="7 9">Part of the 50S ribosomal subunit. Forms a cluster with proteins L14 and L19.</text>
</comment>
<accession>A0A2S8NVB8</accession>
<dbReference type="InterPro" id="IPR019926">
    <property type="entry name" value="Ribosomal_uL3_CS"/>
</dbReference>
<dbReference type="EMBL" id="PUUG01000006">
    <property type="protein sequence ID" value="PQP79888.1"/>
    <property type="molecule type" value="Genomic_DNA"/>
</dbReference>
<evidence type="ECO:0000256" key="1">
    <source>
        <dbReference type="ARBA" id="ARBA00006540"/>
    </source>
</evidence>
<dbReference type="GO" id="GO:0003735">
    <property type="term" value="F:structural constituent of ribosome"/>
    <property type="evidence" value="ECO:0007669"/>
    <property type="project" value="UniProtKB-UniRule"/>
</dbReference>
<dbReference type="Pfam" id="PF00297">
    <property type="entry name" value="Ribosomal_L3"/>
    <property type="match status" value="1"/>
</dbReference>
<reference evidence="11 12" key="1">
    <citation type="submission" date="2018-02" db="EMBL/GenBank/DDBJ databases">
        <title>Metagenomics reveals mixed infection of spiroplasma and phytoplasma in chicory.</title>
        <authorList>
            <person name="Polano C."/>
            <person name="Moruzzi S."/>
            <person name="Ermacora P."/>
            <person name="Ferrini F."/>
            <person name="Martini M."/>
            <person name="Firrao G."/>
        </authorList>
    </citation>
    <scope>NUCLEOTIDE SEQUENCE [LARGE SCALE GENOMIC DNA]</scope>
    <source>
        <strain evidence="11 12">ChiP</strain>
    </source>
</reference>
<keyword evidence="4 7" id="KW-0689">Ribosomal protein</keyword>
<dbReference type="Proteomes" id="UP000238672">
    <property type="component" value="Unassembled WGS sequence"/>
</dbReference>
<evidence type="ECO:0000256" key="10">
    <source>
        <dbReference type="SAM" id="MobiDB-lite"/>
    </source>
</evidence>